<dbReference type="OrthoDB" id="9801938at2"/>
<evidence type="ECO:0000256" key="1">
    <source>
        <dbReference type="ARBA" id="ARBA00010638"/>
    </source>
</evidence>
<dbReference type="Gene3D" id="3.40.50.10420">
    <property type="entry name" value="NagB/RpiA/CoA transferase-like"/>
    <property type="match status" value="1"/>
</dbReference>
<name>A0A097EN66_9GAMM</name>
<dbReference type="Proteomes" id="UP000029672">
    <property type="component" value="Chromosome"/>
</dbReference>
<sequence>MEKNQVRKQLLDIRNNLKDKAELSQKINSQVIKYITNTFNNPKIASFLSIKHEINTDQINNYFKNNIYLPIVHPFLKHGLWFAKDSKKYYLNKYKIKEPLHTSKDIRAPWELDIIIVPIVGFNKEKYRMGMGGGFYDYTLSFKKAHKSPLTIGIAFDEQQNNDIIIDSYDIKLDLIITPTRIL</sequence>
<accession>A0A097EN66</accession>
<protein>
    <recommendedName>
        <fullName evidence="5">5-formyltetrahydrofolate cyclo-ligase</fullName>
        <ecNumber evidence="5">6.3.3.2</ecNumber>
    </recommendedName>
</protein>
<dbReference type="HOGENOM" id="CLU_066245_0_0_6"/>
<comment type="similarity">
    <text evidence="1 5">Belongs to the 5-formyltetrahydrofolate cyclo-ligase family.</text>
</comment>
<dbReference type="GO" id="GO:0009396">
    <property type="term" value="P:folic acid-containing compound biosynthetic process"/>
    <property type="evidence" value="ECO:0007669"/>
    <property type="project" value="TreeGrafter"/>
</dbReference>
<dbReference type="PANTHER" id="PTHR23407">
    <property type="entry name" value="ATPASE INHIBITOR/5-FORMYLTETRAHYDROFOLATE CYCLO-LIGASE"/>
    <property type="match status" value="1"/>
</dbReference>
<feature type="binding site" evidence="4">
    <location>
        <begin position="3"/>
        <end position="7"/>
    </location>
    <ligand>
        <name>ATP</name>
        <dbReference type="ChEBI" id="CHEBI:30616"/>
    </ligand>
</feature>
<keyword evidence="7" id="KW-1185">Reference proteome</keyword>
<evidence type="ECO:0000313" key="6">
    <source>
        <dbReference type="EMBL" id="AIT09007.1"/>
    </source>
</evidence>
<dbReference type="InterPro" id="IPR037171">
    <property type="entry name" value="NagB/RpiA_transferase-like"/>
</dbReference>
<feature type="binding site" evidence="4">
    <location>
        <position position="48"/>
    </location>
    <ligand>
        <name>substrate</name>
    </ligand>
</feature>
<dbReference type="GO" id="GO:0005524">
    <property type="term" value="F:ATP binding"/>
    <property type="evidence" value="ECO:0007669"/>
    <property type="project" value="UniProtKB-KW"/>
</dbReference>
<keyword evidence="5" id="KW-0479">Metal-binding</keyword>
<dbReference type="GO" id="GO:0046872">
    <property type="term" value="F:metal ion binding"/>
    <property type="evidence" value="ECO:0007669"/>
    <property type="project" value="UniProtKB-KW"/>
</dbReference>
<dbReference type="NCBIfam" id="TIGR02727">
    <property type="entry name" value="MTHFS_bact"/>
    <property type="match status" value="1"/>
</dbReference>
<gene>
    <name evidence="6" type="ORF">LO80_02785</name>
</gene>
<feature type="binding site" evidence="4">
    <location>
        <position position="53"/>
    </location>
    <ligand>
        <name>substrate</name>
    </ligand>
</feature>
<dbReference type="PIRSF" id="PIRSF006806">
    <property type="entry name" value="FTHF_cligase"/>
    <property type="match status" value="1"/>
</dbReference>
<keyword evidence="5" id="KW-0460">Magnesium</keyword>
<dbReference type="AlphaFoldDB" id="A0A097EN66"/>
<evidence type="ECO:0000256" key="4">
    <source>
        <dbReference type="PIRSR" id="PIRSR006806-1"/>
    </source>
</evidence>
<keyword evidence="2 4" id="KW-0547">Nucleotide-binding</keyword>
<dbReference type="InterPro" id="IPR024185">
    <property type="entry name" value="FTHF_cligase-like_sf"/>
</dbReference>
<dbReference type="PANTHER" id="PTHR23407:SF1">
    <property type="entry name" value="5-FORMYLTETRAHYDROFOLATE CYCLO-LIGASE"/>
    <property type="match status" value="1"/>
</dbReference>
<evidence type="ECO:0000256" key="2">
    <source>
        <dbReference type="ARBA" id="ARBA00022741"/>
    </source>
</evidence>
<dbReference type="GO" id="GO:0035999">
    <property type="term" value="P:tetrahydrofolate interconversion"/>
    <property type="evidence" value="ECO:0007669"/>
    <property type="project" value="TreeGrafter"/>
</dbReference>
<comment type="cofactor">
    <cofactor evidence="5">
        <name>Mg(2+)</name>
        <dbReference type="ChEBI" id="CHEBI:18420"/>
    </cofactor>
</comment>
<dbReference type="EC" id="6.3.3.2" evidence="5"/>
<evidence type="ECO:0000256" key="3">
    <source>
        <dbReference type="ARBA" id="ARBA00022840"/>
    </source>
</evidence>
<dbReference type="STRING" id="1547445.LO80_02785"/>
<dbReference type="EMBL" id="CP009574">
    <property type="protein sequence ID" value="AIT09007.1"/>
    <property type="molecule type" value="Genomic_DNA"/>
</dbReference>
<evidence type="ECO:0000313" key="7">
    <source>
        <dbReference type="Proteomes" id="UP000029672"/>
    </source>
</evidence>
<organism evidence="6 7">
    <name type="scientific">Candidatus Francisella endociliophora</name>
    <dbReference type="NCBI Taxonomy" id="653937"/>
    <lineage>
        <taxon>Bacteria</taxon>
        <taxon>Pseudomonadati</taxon>
        <taxon>Pseudomonadota</taxon>
        <taxon>Gammaproteobacteria</taxon>
        <taxon>Thiotrichales</taxon>
        <taxon>Francisellaceae</taxon>
        <taxon>Francisella</taxon>
    </lineage>
</organism>
<proteinExistence type="inferred from homology"/>
<evidence type="ECO:0000256" key="5">
    <source>
        <dbReference type="RuleBase" id="RU361279"/>
    </source>
</evidence>
<dbReference type="eggNOG" id="COG0212">
    <property type="taxonomic scope" value="Bacteria"/>
</dbReference>
<keyword evidence="3 4" id="KW-0067">ATP-binding</keyword>
<dbReference type="KEGG" id="frf:LO80_02785"/>
<dbReference type="SUPFAM" id="SSF100950">
    <property type="entry name" value="NagB/RpiA/CoA transferase-like"/>
    <property type="match status" value="1"/>
</dbReference>
<comment type="catalytic activity">
    <reaction evidence="5">
        <text>(6S)-5-formyl-5,6,7,8-tetrahydrofolate + ATP = (6R)-5,10-methenyltetrahydrofolate + ADP + phosphate</text>
        <dbReference type="Rhea" id="RHEA:10488"/>
        <dbReference type="ChEBI" id="CHEBI:30616"/>
        <dbReference type="ChEBI" id="CHEBI:43474"/>
        <dbReference type="ChEBI" id="CHEBI:57455"/>
        <dbReference type="ChEBI" id="CHEBI:57457"/>
        <dbReference type="ChEBI" id="CHEBI:456216"/>
        <dbReference type="EC" id="6.3.3.2"/>
    </reaction>
</comment>
<feature type="binding site" evidence="4">
    <location>
        <begin position="128"/>
        <end position="136"/>
    </location>
    <ligand>
        <name>ATP</name>
        <dbReference type="ChEBI" id="CHEBI:30616"/>
    </ligand>
</feature>
<dbReference type="RefSeq" id="WP_040008331.1">
    <property type="nucleotide sequence ID" value="NZ_CP009574.1"/>
</dbReference>
<reference evidence="6 7" key="1">
    <citation type="submission" date="2014-10" db="EMBL/GenBank/DDBJ databases">
        <title>Whole genome sequence of Francisella endociliophora strain FSC1006, isolated from a laboratory culture of the marine ciliate Euplotes raikovi.</title>
        <authorList>
            <person name="Granberg M."/>
            <person name="Backman S."/>
            <person name="Lundmark E."/>
            <person name="Nilsson E."/>
            <person name="Karlsson E."/>
            <person name="Thelaus J."/>
            <person name="Ohrman C."/>
            <person name="Larkeryd A."/>
            <person name="Stenberg P."/>
        </authorList>
    </citation>
    <scope>NUCLEOTIDE SEQUENCE [LARGE SCALE GENOMIC DNA]</scope>
    <source>
        <strain evidence="6 7">FSC1006</strain>
    </source>
</reference>
<dbReference type="Pfam" id="PF01812">
    <property type="entry name" value="5-FTHF_cyc-lig"/>
    <property type="match status" value="1"/>
</dbReference>
<dbReference type="GO" id="GO:0030272">
    <property type="term" value="F:5-formyltetrahydrofolate cyclo-ligase activity"/>
    <property type="evidence" value="ECO:0007669"/>
    <property type="project" value="UniProtKB-EC"/>
</dbReference>
<dbReference type="InterPro" id="IPR002698">
    <property type="entry name" value="FTHF_cligase"/>
</dbReference>